<protein>
    <recommendedName>
        <fullName evidence="3">Muramidase (Phage lambda lysozyme)</fullName>
    </recommendedName>
</protein>
<evidence type="ECO:0008006" key="3">
    <source>
        <dbReference type="Google" id="ProtNLM"/>
    </source>
</evidence>
<evidence type="ECO:0000313" key="1">
    <source>
        <dbReference type="EMBL" id="SMX45385.1"/>
    </source>
</evidence>
<gene>
    <name evidence="1" type="ORF">PEV8663_03028</name>
</gene>
<dbReference type="Gene3D" id="1.10.530.10">
    <property type="match status" value="1"/>
</dbReference>
<organism evidence="1 2">
    <name type="scientific">Pelagimonas varians</name>
    <dbReference type="NCBI Taxonomy" id="696760"/>
    <lineage>
        <taxon>Bacteria</taxon>
        <taxon>Pseudomonadati</taxon>
        <taxon>Pseudomonadota</taxon>
        <taxon>Alphaproteobacteria</taxon>
        <taxon>Rhodobacterales</taxon>
        <taxon>Roseobacteraceae</taxon>
        <taxon>Pelagimonas</taxon>
    </lineage>
</organism>
<keyword evidence="2" id="KW-1185">Reference proteome</keyword>
<dbReference type="InterPro" id="IPR023346">
    <property type="entry name" value="Lysozyme-like_dom_sf"/>
</dbReference>
<dbReference type="RefSeq" id="WP_245910850.1">
    <property type="nucleotide sequence ID" value="NZ_FXYH01000011.1"/>
</dbReference>
<dbReference type="AlphaFoldDB" id="A0A238KRF8"/>
<dbReference type="Proteomes" id="UP000220836">
    <property type="component" value="Unassembled WGS sequence"/>
</dbReference>
<name>A0A238KRF8_9RHOB</name>
<evidence type="ECO:0000313" key="2">
    <source>
        <dbReference type="Proteomes" id="UP000220836"/>
    </source>
</evidence>
<dbReference type="EMBL" id="FXYH01000011">
    <property type="protein sequence ID" value="SMX45385.1"/>
    <property type="molecule type" value="Genomic_DNA"/>
</dbReference>
<accession>A0A238KRF8</accession>
<proteinExistence type="predicted"/>
<sequence length="253" mass="27906">MHRMHVATLFGWFVGIVLWGFGNPAAAEQLRMAPRTAILTDRAPLFAVQPKASTEHRQTASLFAGQSSGSLLAPYPARPQRGVRVAAFTSTSAAIGPIARIRHLIASAEAGKHGYDAVQHAAKRRPSKAPTDMTIQEIYNWIAQTPGQQHAIGRYQFIPVTLKRLVKKRGINRSARFSPDVQDQLADELLKEAGLGQIMRGDMPRRTFMHNLAKIWAGLPTSSGHSYYKGVAGNRATMSWAHFDAEMRRIFPG</sequence>
<dbReference type="SUPFAM" id="SSF53955">
    <property type="entry name" value="Lysozyme-like"/>
    <property type="match status" value="1"/>
</dbReference>
<reference evidence="1 2" key="1">
    <citation type="submission" date="2017-05" db="EMBL/GenBank/DDBJ databases">
        <authorList>
            <person name="Song R."/>
            <person name="Chenine A.L."/>
            <person name="Ruprecht R.M."/>
        </authorList>
    </citation>
    <scope>NUCLEOTIDE SEQUENCE [LARGE SCALE GENOMIC DNA]</scope>
    <source>
        <strain evidence="1 2">CECT 8663</strain>
    </source>
</reference>